<evidence type="ECO:0000256" key="1">
    <source>
        <dbReference type="ARBA" id="ARBA00004442"/>
    </source>
</evidence>
<evidence type="ECO:0000256" key="4">
    <source>
        <dbReference type="ARBA" id="ARBA00023136"/>
    </source>
</evidence>
<evidence type="ECO:0000256" key="2">
    <source>
        <dbReference type="ARBA" id="ARBA00007248"/>
    </source>
</evidence>
<evidence type="ECO:0000256" key="3">
    <source>
        <dbReference type="ARBA" id="ARBA00022729"/>
    </source>
</evidence>
<organism evidence="8 9">
    <name type="scientific">Parabacteroides distasonis</name>
    <dbReference type="NCBI Taxonomy" id="823"/>
    <lineage>
        <taxon>Bacteria</taxon>
        <taxon>Pseudomonadati</taxon>
        <taxon>Bacteroidota</taxon>
        <taxon>Bacteroidia</taxon>
        <taxon>Bacteroidales</taxon>
        <taxon>Tannerellaceae</taxon>
        <taxon>Parabacteroides</taxon>
    </lineage>
</organism>
<dbReference type="AlphaFoldDB" id="A0A3R6KBI8"/>
<keyword evidence="7" id="KW-0449">Lipoprotein</keyword>
<name>A0A3R6KBI8_PARDI</name>
<comment type="subcellular location">
    <subcellularLocation>
        <location evidence="1">Cell outer membrane</location>
    </subcellularLocation>
</comment>
<sequence>MRRYTIYNRLTAVAAGLCLCWLFMACGEDRGGDLPDDDPNHCVVTITLRTSRSVRPPQTKAEGMMTKAEGMMTKADETTETDFWAKDEEYERDITNWLVVAYDENADFAGYISGKDGTWTPDISNEDSRTTVEMKLPFGTYHFYAFANLQSLEDGTSLYQKITEAHSLAELSEVKILDSGTSIDTRNEEKKGKFGGEEASRKRIPMSSYAQKHTVLPAPAENKFEIPLIRMIGKVQVEITNNLDKSITVNQLDIMNLRKGSLPIWLLPWGNENYLEFKDNKDLEEPLAPSFPKDANPPVVSLEDLYTESIKPGDNEKEIQAKHVDGENGSKRAYIRYIPETNAAVGENGGGIHLGVEIEGRPRTEHLTGFDFVRRNDLLVIPVLITNITTKLEVAEQRLPIGVYPTALFYGEKTGVQILTPVEHTLQAAGDLSIRFEISSIEGVTGDFTIKGLPQEGTVTETAKISSIQVKSDEKRLITAVNGEDCDKKQRFYLPEASIKEGKKGSFTIRTRELGGNVDATVILTLIINYYVGQEKQEMQIPYTIKIRNYK</sequence>
<evidence type="ECO:0000256" key="5">
    <source>
        <dbReference type="ARBA" id="ARBA00023139"/>
    </source>
</evidence>
<keyword evidence="4" id="KW-0472">Membrane</keyword>
<dbReference type="EMBL" id="QSJN01000015">
    <property type="protein sequence ID" value="RHD71731.1"/>
    <property type="molecule type" value="Genomic_DNA"/>
</dbReference>
<evidence type="ECO:0008006" key="10">
    <source>
        <dbReference type="Google" id="ProtNLM"/>
    </source>
</evidence>
<keyword evidence="3" id="KW-0732">Signal</keyword>
<evidence type="ECO:0000313" key="8">
    <source>
        <dbReference type="EMBL" id="RHD71731.1"/>
    </source>
</evidence>
<dbReference type="Proteomes" id="UP000284660">
    <property type="component" value="Unassembled WGS sequence"/>
</dbReference>
<dbReference type="Pfam" id="PF08842">
    <property type="entry name" value="Mfa2"/>
    <property type="match status" value="1"/>
</dbReference>
<reference evidence="8 9" key="1">
    <citation type="submission" date="2018-08" db="EMBL/GenBank/DDBJ databases">
        <title>A genome reference for cultivated species of the human gut microbiota.</title>
        <authorList>
            <person name="Zou Y."/>
            <person name="Xue W."/>
            <person name="Luo G."/>
        </authorList>
    </citation>
    <scope>NUCLEOTIDE SEQUENCE [LARGE SCALE GENOMIC DNA]</scope>
    <source>
        <strain evidence="8 9">AM30-4</strain>
    </source>
</reference>
<comment type="caution">
    <text evidence="8">The sequence shown here is derived from an EMBL/GenBank/DDBJ whole genome shotgun (WGS) entry which is preliminary data.</text>
</comment>
<keyword evidence="6" id="KW-0998">Cell outer membrane</keyword>
<evidence type="ECO:0000313" key="9">
    <source>
        <dbReference type="Proteomes" id="UP000284660"/>
    </source>
</evidence>
<gene>
    <name evidence="8" type="ORF">DW782_18695</name>
</gene>
<comment type="similarity">
    <text evidence="2">Belongs to the bacteroidetes fimbrillin superfamily. FimB/Mfa2 family.</text>
</comment>
<dbReference type="GO" id="GO:0009279">
    <property type="term" value="C:cell outer membrane"/>
    <property type="evidence" value="ECO:0007669"/>
    <property type="project" value="UniProtKB-SubCell"/>
</dbReference>
<dbReference type="InterPro" id="IPR014941">
    <property type="entry name" value="FimB/Mfa2/Mfa3"/>
</dbReference>
<evidence type="ECO:0000256" key="6">
    <source>
        <dbReference type="ARBA" id="ARBA00023237"/>
    </source>
</evidence>
<dbReference type="PROSITE" id="PS51257">
    <property type="entry name" value="PROKAR_LIPOPROTEIN"/>
    <property type="match status" value="1"/>
</dbReference>
<protein>
    <recommendedName>
        <fullName evidence="10">Fimbrillin family protein</fullName>
    </recommendedName>
</protein>
<proteinExistence type="inferred from homology"/>
<accession>A0A3R6KBI8</accession>
<evidence type="ECO:0000256" key="7">
    <source>
        <dbReference type="ARBA" id="ARBA00023288"/>
    </source>
</evidence>
<keyword evidence="5" id="KW-0564">Palmitate</keyword>